<dbReference type="Proteomes" id="UP001597013">
    <property type="component" value="Unassembled WGS sequence"/>
</dbReference>
<proteinExistence type="predicted"/>
<sequence>MNCSFFNNENQFKIINESQFEIDSLSIVPDSRNLNTNLKVGESKLIKTELGKIKTDGSFHLSFINSKTKEKFHKNFGYFTNGIANDYLTIITIKNDTILIKSEFK</sequence>
<evidence type="ECO:0000313" key="2">
    <source>
        <dbReference type="Proteomes" id="UP001597013"/>
    </source>
</evidence>
<evidence type="ECO:0000313" key="1">
    <source>
        <dbReference type="EMBL" id="MFD1063333.1"/>
    </source>
</evidence>
<organism evidence="1 2">
    <name type="scientific">Winogradskyella litorisediminis</name>
    <dbReference type="NCBI Taxonomy" id="1156618"/>
    <lineage>
        <taxon>Bacteria</taxon>
        <taxon>Pseudomonadati</taxon>
        <taxon>Bacteroidota</taxon>
        <taxon>Flavobacteriia</taxon>
        <taxon>Flavobacteriales</taxon>
        <taxon>Flavobacteriaceae</taxon>
        <taxon>Winogradskyella</taxon>
    </lineage>
</organism>
<dbReference type="EMBL" id="JBHTJL010000009">
    <property type="protein sequence ID" value="MFD1063333.1"/>
    <property type="molecule type" value="Genomic_DNA"/>
</dbReference>
<keyword evidence="2" id="KW-1185">Reference proteome</keyword>
<accession>A0ABW3N6N1</accession>
<protein>
    <submittedName>
        <fullName evidence="1">Uncharacterized protein</fullName>
    </submittedName>
</protein>
<gene>
    <name evidence="1" type="ORF">ACFQ1Q_08740</name>
</gene>
<comment type="caution">
    <text evidence="1">The sequence shown here is derived from an EMBL/GenBank/DDBJ whole genome shotgun (WGS) entry which is preliminary data.</text>
</comment>
<name>A0ABW3N6N1_9FLAO</name>
<reference evidence="2" key="1">
    <citation type="journal article" date="2019" name="Int. J. Syst. Evol. Microbiol.">
        <title>The Global Catalogue of Microorganisms (GCM) 10K type strain sequencing project: providing services to taxonomists for standard genome sequencing and annotation.</title>
        <authorList>
            <consortium name="The Broad Institute Genomics Platform"/>
            <consortium name="The Broad Institute Genome Sequencing Center for Infectious Disease"/>
            <person name="Wu L."/>
            <person name="Ma J."/>
        </authorList>
    </citation>
    <scope>NUCLEOTIDE SEQUENCE [LARGE SCALE GENOMIC DNA]</scope>
    <source>
        <strain evidence="2">CCUG 62215</strain>
    </source>
</reference>